<dbReference type="InterPro" id="IPR020843">
    <property type="entry name" value="ER"/>
</dbReference>
<dbReference type="InterPro" id="IPR011032">
    <property type="entry name" value="GroES-like_sf"/>
</dbReference>
<dbReference type="SMART" id="SM00829">
    <property type="entry name" value="PKS_ER"/>
    <property type="match status" value="1"/>
</dbReference>
<reference evidence="2" key="1">
    <citation type="submission" date="2017-05" db="EMBL/GenBank/DDBJ databases">
        <authorList>
            <person name="Imhoff J.F."/>
            <person name="Rahn T."/>
            <person name="Kuenzel S."/>
            <person name="Neulinger S.C."/>
        </authorList>
    </citation>
    <scope>NUCLEOTIDE SEQUENCE</scope>
    <source>
        <strain evidence="2">LMG 28126</strain>
    </source>
</reference>
<accession>A0A934TKJ8</accession>
<dbReference type="GO" id="GO:0016491">
    <property type="term" value="F:oxidoreductase activity"/>
    <property type="evidence" value="ECO:0007669"/>
    <property type="project" value="InterPro"/>
</dbReference>
<reference evidence="2" key="2">
    <citation type="journal article" date="2020" name="Microorganisms">
        <title>Osmotic Adaptation and Compatible Solute Biosynthesis of Phototrophic Bacteria as Revealed from Genome Analyses.</title>
        <authorList>
            <person name="Imhoff J.F."/>
            <person name="Rahn T."/>
            <person name="Kunzel S."/>
            <person name="Keller A."/>
            <person name="Neulinger S.C."/>
        </authorList>
    </citation>
    <scope>NUCLEOTIDE SEQUENCE</scope>
    <source>
        <strain evidence="2">LMG 28126</strain>
    </source>
</reference>
<dbReference type="Pfam" id="PF08240">
    <property type="entry name" value="ADH_N"/>
    <property type="match status" value="1"/>
</dbReference>
<dbReference type="EMBL" id="NHSD01000276">
    <property type="protein sequence ID" value="MBK5927829.1"/>
    <property type="molecule type" value="Genomic_DNA"/>
</dbReference>
<dbReference type="Proteomes" id="UP000706333">
    <property type="component" value="Unassembled WGS sequence"/>
</dbReference>
<dbReference type="RefSeq" id="WP_201157580.1">
    <property type="nucleotide sequence ID" value="NZ_NHSD01000276.1"/>
</dbReference>
<dbReference type="Gene3D" id="3.40.50.720">
    <property type="entry name" value="NAD(P)-binding Rossmann-like Domain"/>
    <property type="match status" value="1"/>
</dbReference>
<proteinExistence type="predicted"/>
<dbReference type="PANTHER" id="PTHR43677">
    <property type="entry name" value="SHORT-CHAIN DEHYDROGENASE/REDUCTASE"/>
    <property type="match status" value="1"/>
</dbReference>
<dbReference type="SUPFAM" id="SSF50129">
    <property type="entry name" value="GroES-like"/>
    <property type="match status" value="1"/>
</dbReference>
<evidence type="ECO:0000313" key="3">
    <source>
        <dbReference type="Proteomes" id="UP000706333"/>
    </source>
</evidence>
<dbReference type="Gene3D" id="3.90.180.10">
    <property type="entry name" value="Medium-chain alcohol dehydrogenases, catalytic domain"/>
    <property type="match status" value="1"/>
</dbReference>
<name>A0A934TKJ8_9RHOB</name>
<dbReference type="AlphaFoldDB" id="A0A934TKJ8"/>
<feature type="domain" description="Enoyl reductase (ER)" evidence="1">
    <location>
        <begin position="10"/>
        <end position="150"/>
    </location>
</feature>
<gene>
    <name evidence="2" type="ORF">CCR87_10900</name>
</gene>
<dbReference type="PANTHER" id="PTHR43677:SF4">
    <property type="entry name" value="QUINONE OXIDOREDUCTASE-LIKE PROTEIN 2"/>
    <property type="match status" value="1"/>
</dbReference>
<feature type="non-terminal residue" evidence="2">
    <location>
        <position position="150"/>
    </location>
</feature>
<evidence type="ECO:0000313" key="2">
    <source>
        <dbReference type="EMBL" id="MBK5927829.1"/>
    </source>
</evidence>
<dbReference type="InterPro" id="IPR051397">
    <property type="entry name" value="Zn-ADH-like_protein"/>
</dbReference>
<dbReference type="InterPro" id="IPR013154">
    <property type="entry name" value="ADH-like_N"/>
</dbReference>
<comment type="caution">
    <text evidence="2">The sequence shown here is derived from an EMBL/GenBank/DDBJ whole genome shotgun (WGS) entry which is preliminary data.</text>
</comment>
<protein>
    <submittedName>
        <fullName evidence="2">Zinc-binding dehydrogenase</fullName>
    </submittedName>
</protein>
<organism evidence="2 3">
    <name type="scientific">Rhodobaculum claviforme</name>
    <dbReference type="NCBI Taxonomy" id="1549854"/>
    <lineage>
        <taxon>Bacteria</taxon>
        <taxon>Pseudomonadati</taxon>
        <taxon>Pseudomonadota</taxon>
        <taxon>Alphaproteobacteria</taxon>
        <taxon>Rhodobacterales</taxon>
        <taxon>Paracoccaceae</taxon>
        <taxon>Rhodobaculum</taxon>
    </lineage>
</organism>
<keyword evidence="3" id="KW-1185">Reference proteome</keyword>
<evidence type="ECO:0000259" key="1">
    <source>
        <dbReference type="SMART" id="SM00829"/>
    </source>
</evidence>
<sequence length="150" mass="15215">MRAMVVEALGMAPRLEPQAEGPTPAAGEVLVAVRACGLNFADLLMIEGKYQERQTPPFTPGMEIAGEVLALGAGVTGFAVGDRVIGFPGHGGLAERAVVPAARCVALPEAMDFVTGAAFQVAYGTSHLALTDAGRLRAGETLLVLGAAGG</sequence>